<accession>A0A0C9VWB4</accession>
<dbReference type="HOGENOM" id="CLU_1741754_0_0_1"/>
<evidence type="ECO:0000313" key="1">
    <source>
        <dbReference type="EMBL" id="KIJ42611.1"/>
    </source>
</evidence>
<dbReference type="Proteomes" id="UP000054279">
    <property type="component" value="Unassembled WGS sequence"/>
</dbReference>
<name>A0A0C9VWB4_SPHS4</name>
<gene>
    <name evidence="1" type="ORF">M422DRAFT_31211</name>
</gene>
<organism evidence="1 2">
    <name type="scientific">Sphaerobolus stellatus (strain SS14)</name>
    <dbReference type="NCBI Taxonomy" id="990650"/>
    <lineage>
        <taxon>Eukaryota</taxon>
        <taxon>Fungi</taxon>
        <taxon>Dikarya</taxon>
        <taxon>Basidiomycota</taxon>
        <taxon>Agaricomycotina</taxon>
        <taxon>Agaricomycetes</taxon>
        <taxon>Phallomycetidae</taxon>
        <taxon>Geastrales</taxon>
        <taxon>Sphaerobolaceae</taxon>
        <taxon>Sphaerobolus</taxon>
    </lineage>
</organism>
<evidence type="ECO:0000313" key="2">
    <source>
        <dbReference type="Proteomes" id="UP000054279"/>
    </source>
</evidence>
<sequence>MDLWDTTLKEIRLPTDESISTVKARALTETEVETWETIVHEIFSETLVSIVELHPMVIESVLFALSRVITRVLRLKRFICTLEHGDIERFKPVFTSLANVHGYALQEPGIVVTGYYWRQVIEIEDMVCTCNAVPCCTLINSRRYIIWLII</sequence>
<keyword evidence="2" id="KW-1185">Reference proteome</keyword>
<proteinExistence type="predicted"/>
<dbReference type="AlphaFoldDB" id="A0A0C9VWB4"/>
<protein>
    <submittedName>
        <fullName evidence="1">Uncharacterized protein</fullName>
    </submittedName>
</protein>
<reference evidence="1 2" key="1">
    <citation type="submission" date="2014-06" db="EMBL/GenBank/DDBJ databases">
        <title>Evolutionary Origins and Diversification of the Mycorrhizal Mutualists.</title>
        <authorList>
            <consortium name="DOE Joint Genome Institute"/>
            <consortium name="Mycorrhizal Genomics Consortium"/>
            <person name="Kohler A."/>
            <person name="Kuo A."/>
            <person name="Nagy L.G."/>
            <person name="Floudas D."/>
            <person name="Copeland A."/>
            <person name="Barry K.W."/>
            <person name="Cichocki N."/>
            <person name="Veneault-Fourrey C."/>
            <person name="LaButti K."/>
            <person name="Lindquist E.A."/>
            <person name="Lipzen A."/>
            <person name="Lundell T."/>
            <person name="Morin E."/>
            <person name="Murat C."/>
            <person name="Riley R."/>
            <person name="Ohm R."/>
            <person name="Sun H."/>
            <person name="Tunlid A."/>
            <person name="Henrissat B."/>
            <person name="Grigoriev I.V."/>
            <person name="Hibbett D.S."/>
            <person name="Martin F."/>
        </authorList>
    </citation>
    <scope>NUCLEOTIDE SEQUENCE [LARGE SCALE GENOMIC DNA]</scope>
    <source>
        <strain evidence="1 2">SS14</strain>
    </source>
</reference>
<dbReference type="EMBL" id="KN837128">
    <property type="protein sequence ID" value="KIJ42611.1"/>
    <property type="molecule type" value="Genomic_DNA"/>
</dbReference>